<reference evidence="2 4" key="2">
    <citation type="submission" date="2017-11" db="EMBL/GenBank/DDBJ databases">
        <title>Draft Genome Sequence of Methylobacter psychrotolerans Sph1T, an Obligate Methanotroph from Low-Temperature Environments.</title>
        <authorList>
            <person name="Oshkin I.Y."/>
            <person name="Miroshnikov K."/>
            <person name="Belova S.E."/>
            <person name="Korzhenkov A."/>
            <person name="Toshchakov S.V."/>
            <person name="Dedysh S.N."/>
        </authorList>
    </citation>
    <scope>NUCLEOTIDE SEQUENCE [LARGE SCALE GENOMIC DNA]</scope>
    <source>
        <strain evidence="2 4">Sph1</strain>
    </source>
</reference>
<dbReference type="Proteomes" id="UP000197019">
    <property type="component" value="Chromosome"/>
</dbReference>
<sequence>METDPCALCGQPVYLKGFTLTDSNGNKKFCCGGCLSLFGLMHPDNEITTIKNVTTTDNEETP</sequence>
<dbReference type="EMBL" id="CP022129">
    <property type="protein sequence ID" value="ASF46415.1"/>
    <property type="molecule type" value="Genomic_DNA"/>
</dbReference>
<dbReference type="AlphaFoldDB" id="A0A1Z4BYQ6"/>
<dbReference type="KEGG" id="mpsy:CEK71_10190"/>
<evidence type="ECO:0000313" key="2">
    <source>
        <dbReference type="EMBL" id="POZ53792.1"/>
    </source>
</evidence>
<reference evidence="1 3" key="1">
    <citation type="submission" date="2017-06" db="EMBL/GenBank/DDBJ databases">
        <title>Genome Sequencing of the methanotroph Methylovulum psychrotolerants str. HV10-M2 isolated from a high-altitude environment.</title>
        <authorList>
            <person name="Mateos-Rivera A."/>
        </authorList>
    </citation>
    <scope>NUCLEOTIDE SEQUENCE [LARGE SCALE GENOMIC DNA]</scope>
    <source>
        <strain evidence="1 3">HV10_M2</strain>
    </source>
</reference>
<name>A0A1Z4BYQ6_9GAMM</name>
<evidence type="ECO:0000313" key="1">
    <source>
        <dbReference type="EMBL" id="ASF46415.1"/>
    </source>
</evidence>
<keyword evidence="3" id="KW-1185">Reference proteome</keyword>
<accession>A0A1Z4BYQ6</accession>
<dbReference type="Proteomes" id="UP000237423">
    <property type="component" value="Unassembled WGS sequence"/>
</dbReference>
<organism evidence="1 3">
    <name type="scientific">Methylovulum psychrotolerans</name>
    <dbReference type="NCBI Taxonomy" id="1704499"/>
    <lineage>
        <taxon>Bacteria</taxon>
        <taxon>Pseudomonadati</taxon>
        <taxon>Pseudomonadota</taxon>
        <taxon>Gammaproteobacteria</taxon>
        <taxon>Methylococcales</taxon>
        <taxon>Methylococcaceae</taxon>
        <taxon>Methylovulum</taxon>
    </lineage>
</organism>
<evidence type="ECO:0000313" key="4">
    <source>
        <dbReference type="Proteomes" id="UP000237423"/>
    </source>
</evidence>
<gene>
    <name evidence="2" type="ORF">AADEFJLK_00833</name>
    <name evidence="1" type="ORF">CEK71_10190</name>
</gene>
<dbReference type="EMBL" id="PGFZ01000001">
    <property type="protein sequence ID" value="POZ53792.1"/>
    <property type="molecule type" value="Genomic_DNA"/>
</dbReference>
<proteinExistence type="predicted"/>
<evidence type="ECO:0000313" key="3">
    <source>
        <dbReference type="Proteomes" id="UP000197019"/>
    </source>
</evidence>
<protein>
    <submittedName>
        <fullName evidence="1">Metal-binding protein</fullName>
    </submittedName>
</protein>